<dbReference type="InterPro" id="IPR005170">
    <property type="entry name" value="Transptr-assoc_dom"/>
</dbReference>
<feature type="transmembrane region" description="Helical" evidence="9">
    <location>
        <begin position="338"/>
        <end position="358"/>
    </location>
</feature>
<feature type="transmembrane region" description="Helical" evidence="9">
    <location>
        <begin position="122"/>
        <end position="142"/>
    </location>
</feature>
<comment type="caution">
    <text evidence="11">The sequence shown here is derived from an EMBL/GenBank/DDBJ whole genome shotgun (WGS) entry which is preliminary data.</text>
</comment>
<evidence type="ECO:0000256" key="8">
    <source>
        <dbReference type="ARBA" id="ARBA00023136"/>
    </source>
</evidence>
<keyword evidence="8 9" id="KW-0472">Membrane</keyword>
<evidence type="ECO:0000256" key="2">
    <source>
        <dbReference type="ARBA" id="ARBA00022448"/>
    </source>
</evidence>
<feature type="transmembrane region" description="Helical" evidence="9">
    <location>
        <begin position="62"/>
        <end position="79"/>
    </location>
</feature>
<name>A0ABV9QWK2_9GAMM</name>
<dbReference type="Pfam" id="PF03471">
    <property type="entry name" value="CorC_HlyC"/>
    <property type="match status" value="1"/>
</dbReference>
<feature type="transmembrane region" description="Helical" evidence="9">
    <location>
        <begin position="305"/>
        <end position="326"/>
    </location>
</feature>
<evidence type="ECO:0000256" key="9">
    <source>
        <dbReference type="SAM" id="Phobius"/>
    </source>
</evidence>
<evidence type="ECO:0000256" key="7">
    <source>
        <dbReference type="ARBA" id="ARBA00023065"/>
    </source>
</evidence>
<protein>
    <submittedName>
        <fullName evidence="11">Potassium/proton antiporter</fullName>
    </submittedName>
</protein>
<feature type="domain" description="Transporter-associated" evidence="10">
    <location>
        <begin position="492"/>
        <end position="571"/>
    </location>
</feature>
<reference evidence="12" key="1">
    <citation type="journal article" date="2019" name="Int. J. Syst. Evol. Microbiol.">
        <title>The Global Catalogue of Microorganisms (GCM) 10K type strain sequencing project: providing services to taxonomists for standard genome sequencing and annotation.</title>
        <authorList>
            <consortium name="The Broad Institute Genomics Platform"/>
            <consortium name="The Broad Institute Genome Sequencing Center for Infectious Disease"/>
            <person name="Wu L."/>
            <person name="Ma J."/>
        </authorList>
    </citation>
    <scope>NUCLEOTIDE SEQUENCE [LARGE SCALE GENOMIC DNA]</scope>
    <source>
        <strain evidence="12">CCUG 30340</strain>
    </source>
</reference>
<evidence type="ECO:0000256" key="4">
    <source>
        <dbReference type="ARBA" id="ARBA00022475"/>
    </source>
</evidence>
<keyword evidence="6 9" id="KW-1133">Transmembrane helix</keyword>
<feature type="transmembrane region" description="Helical" evidence="9">
    <location>
        <begin position="91"/>
        <end position="116"/>
    </location>
</feature>
<evidence type="ECO:0000256" key="1">
    <source>
        <dbReference type="ARBA" id="ARBA00004651"/>
    </source>
</evidence>
<feature type="transmembrane region" description="Helical" evidence="9">
    <location>
        <begin position="370"/>
        <end position="393"/>
    </location>
</feature>
<accession>A0ABV9QWK2</accession>
<dbReference type="RefSeq" id="WP_380019760.1">
    <property type="nucleotide sequence ID" value="NZ_JBHSHD010000006.1"/>
</dbReference>
<organism evidence="11 12">
    <name type="scientific">Dokdonella ginsengisoli</name>
    <dbReference type="NCBI Taxonomy" id="363846"/>
    <lineage>
        <taxon>Bacteria</taxon>
        <taxon>Pseudomonadati</taxon>
        <taxon>Pseudomonadota</taxon>
        <taxon>Gammaproteobacteria</taxon>
        <taxon>Lysobacterales</taxon>
        <taxon>Rhodanobacteraceae</taxon>
        <taxon>Dokdonella</taxon>
    </lineage>
</organism>
<sequence length="593" mass="62639">MTIIQHIYWVFAAASALVLVGIASSVIARRFGAPLLLVFLVIGMLAGADGPGGIAFDDYSGAYELGSLALAIILFDGGLRTRFATVRRVLAPTMLLATVGVLLSAILTGFAASWLLQLDSMTGFLVGAVVASTDAAAVLFLLRAGGLQLRERVGATLEIESSANDPAAILLTMLLVQYVTSPAGLSPLALVQEFVVEFGIGGIAGVIGGGAIARGLNRLQLDHALSALFALAAAVLVFGITGQLHGSGFLAVYVAGLMVGNRVSGGLTNLLGTLDAATWLCQIAMFLVLGLLASPRLLLESLLPALGVAAFLMFVGRPLAVVACLAPLRRYGKREIAFISWIGLRGAVGIFLASIPMLAQLPHAQLVFNVAFVVVLVSLLVQGWTLGLAARLFDVALPHRERAVRRVELDLPGSLERELVGYPVAAEARILGGASLPGWAQLTMVVRGGEILTTAEADSLMPGDYAYLLAPPGRVYRLDWLFAPPEEASEAERELFGEFSLDADVRLGDVADFYGLPVRPKDAPLTLAEHFARRFEHTIEVGDRVRLGPVTLVARELSDEGVAKVGFKIESFGKALARPARLVDGVARLLGRR</sequence>
<dbReference type="Pfam" id="PF00999">
    <property type="entry name" value="Na_H_Exchanger"/>
    <property type="match status" value="1"/>
</dbReference>
<evidence type="ECO:0000256" key="3">
    <source>
        <dbReference type="ARBA" id="ARBA00022449"/>
    </source>
</evidence>
<comment type="subcellular location">
    <subcellularLocation>
        <location evidence="1">Cell membrane</location>
        <topology evidence="1">Multi-pass membrane protein</topology>
    </subcellularLocation>
</comment>
<keyword evidence="5 9" id="KW-0812">Transmembrane</keyword>
<dbReference type="InterPro" id="IPR006153">
    <property type="entry name" value="Cation/H_exchanger_TM"/>
</dbReference>
<evidence type="ECO:0000259" key="10">
    <source>
        <dbReference type="SMART" id="SM01091"/>
    </source>
</evidence>
<dbReference type="InterPro" id="IPR038770">
    <property type="entry name" value="Na+/solute_symporter_sf"/>
</dbReference>
<dbReference type="NCBIfam" id="NF003715">
    <property type="entry name" value="PRK05326.1-2"/>
    <property type="match status" value="1"/>
</dbReference>
<proteinExistence type="predicted"/>
<dbReference type="EMBL" id="JBHSHD010000006">
    <property type="protein sequence ID" value="MFC4819949.1"/>
    <property type="molecule type" value="Genomic_DNA"/>
</dbReference>
<dbReference type="Gene3D" id="1.20.1530.20">
    <property type="match status" value="1"/>
</dbReference>
<feature type="transmembrane region" description="Helical" evidence="9">
    <location>
        <begin position="6"/>
        <end position="28"/>
    </location>
</feature>
<keyword evidence="3" id="KW-0050">Antiport</keyword>
<feature type="transmembrane region" description="Helical" evidence="9">
    <location>
        <begin position="225"/>
        <end position="244"/>
    </location>
</feature>
<gene>
    <name evidence="11" type="ORF">ACFO6Q_06420</name>
</gene>
<evidence type="ECO:0000256" key="5">
    <source>
        <dbReference type="ARBA" id="ARBA00022692"/>
    </source>
</evidence>
<dbReference type="PANTHER" id="PTHR32507">
    <property type="entry name" value="NA(+)/H(+) ANTIPORTER 1"/>
    <property type="match status" value="1"/>
</dbReference>
<dbReference type="PANTHER" id="PTHR32507:SF7">
    <property type="entry name" value="K(+)_H(+) ANTIPORTER NHAP2"/>
    <property type="match status" value="1"/>
</dbReference>
<feature type="transmembrane region" description="Helical" evidence="9">
    <location>
        <begin position="279"/>
        <end position="299"/>
    </location>
</feature>
<keyword evidence="2" id="KW-0813">Transport</keyword>
<keyword evidence="12" id="KW-1185">Reference proteome</keyword>
<dbReference type="NCBIfam" id="NF003716">
    <property type="entry name" value="PRK05326.1-3"/>
    <property type="match status" value="1"/>
</dbReference>
<evidence type="ECO:0000313" key="12">
    <source>
        <dbReference type="Proteomes" id="UP001595886"/>
    </source>
</evidence>
<dbReference type="SMART" id="SM01091">
    <property type="entry name" value="CorC_HlyC"/>
    <property type="match status" value="1"/>
</dbReference>
<dbReference type="NCBIfam" id="NF003714">
    <property type="entry name" value="PRK05326.1-1"/>
    <property type="match status" value="1"/>
</dbReference>
<dbReference type="Proteomes" id="UP001595886">
    <property type="component" value="Unassembled WGS sequence"/>
</dbReference>
<feature type="transmembrane region" description="Helical" evidence="9">
    <location>
        <begin position="35"/>
        <end position="56"/>
    </location>
</feature>
<feature type="transmembrane region" description="Helical" evidence="9">
    <location>
        <begin position="194"/>
        <end position="213"/>
    </location>
</feature>
<keyword evidence="4" id="KW-1003">Cell membrane</keyword>
<feature type="transmembrane region" description="Helical" evidence="9">
    <location>
        <begin position="167"/>
        <end position="188"/>
    </location>
</feature>
<keyword evidence="7" id="KW-0406">Ion transport</keyword>
<evidence type="ECO:0000313" key="11">
    <source>
        <dbReference type="EMBL" id="MFC4819949.1"/>
    </source>
</evidence>
<evidence type="ECO:0000256" key="6">
    <source>
        <dbReference type="ARBA" id="ARBA00022989"/>
    </source>
</evidence>